<sequence>MAGIDYLSCCKCGKRLAYDGGGEMRAQLEQYQGTSDVFCHHCVDKLLEKIEELKKHDRRRR</sequence>
<protein>
    <submittedName>
        <fullName evidence="1">Uncharacterized protein</fullName>
    </submittedName>
</protein>
<reference evidence="1 2" key="1">
    <citation type="submission" date="2017-01" db="EMBL/GenBank/DDBJ databases">
        <title>Novel large sulfur bacteria in the metagenomes of groundwater-fed chemosynthetic microbial mats in the Lake Huron basin.</title>
        <authorList>
            <person name="Sharrar A.M."/>
            <person name="Flood B.E."/>
            <person name="Bailey J.V."/>
            <person name="Jones D.S."/>
            <person name="Biddanda B."/>
            <person name="Ruberg S.A."/>
            <person name="Marcus D.N."/>
            <person name="Dick G.J."/>
        </authorList>
    </citation>
    <scope>NUCLEOTIDE SEQUENCE [LARGE SCALE GENOMIC DNA]</scope>
    <source>
        <strain evidence="1">A8</strain>
    </source>
</reference>
<dbReference type="Proteomes" id="UP000192491">
    <property type="component" value="Unassembled WGS sequence"/>
</dbReference>
<accession>A0A1Y1QLS4</accession>
<organism evidence="1 2">
    <name type="scientific">Thiothrix lacustris</name>
    <dbReference type="NCBI Taxonomy" id="525917"/>
    <lineage>
        <taxon>Bacteria</taxon>
        <taxon>Pseudomonadati</taxon>
        <taxon>Pseudomonadota</taxon>
        <taxon>Gammaproteobacteria</taxon>
        <taxon>Thiotrichales</taxon>
        <taxon>Thiotrichaceae</taxon>
        <taxon>Thiothrix</taxon>
    </lineage>
</organism>
<evidence type="ECO:0000313" key="1">
    <source>
        <dbReference type="EMBL" id="OQX08407.1"/>
    </source>
</evidence>
<name>A0A1Y1QLS4_9GAMM</name>
<proteinExistence type="predicted"/>
<gene>
    <name evidence="1" type="ORF">BWK73_25400</name>
</gene>
<comment type="caution">
    <text evidence="1">The sequence shown here is derived from an EMBL/GenBank/DDBJ whole genome shotgun (WGS) entry which is preliminary data.</text>
</comment>
<evidence type="ECO:0000313" key="2">
    <source>
        <dbReference type="Proteomes" id="UP000192491"/>
    </source>
</evidence>
<dbReference type="AlphaFoldDB" id="A0A1Y1QLS4"/>
<dbReference type="EMBL" id="MTEJ01000175">
    <property type="protein sequence ID" value="OQX08407.1"/>
    <property type="molecule type" value="Genomic_DNA"/>
</dbReference>